<keyword evidence="1" id="KW-1133">Transmembrane helix</keyword>
<evidence type="ECO:0008006" key="4">
    <source>
        <dbReference type="Google" id="ProtNLM"/>
    </source>
</evidence>
<dbReference type="EMBL" id="JAJSOJ010000094">
    <property type="protein sequence ID" value="MCE0745506.1"/>
    <property type="molecule type" value="Genomic_DNA"/>
</dbReference>
<evidence type="ECO:0000256" key="1">
    <source>
        <dbReference type="SAM" id="Phobius"/>
    </source>
</evidence>
<evidence type="ECO:0000313" key="3">
    <source>
        <dbReference type="Proteomes" id="UP001521074"/>
    </source>
</evidence>
<dbReference type="Proteomes" id="UP001521074">
    <property type="component" value="Unassembled WGS sequence"/>
</dbReference>
<keyword evidence="1" id="KW-0472">Membrane</keyword>
<keyword evidence="3" id="KW-1185">Reference proteome</keyword>
<evidence type="ECO:0000313" key="2">
    <source>
        <dbReference type="EMBL" id="MCE0745506.1"/>
    </source>
</evidence>
<gene>
    <name evidence="2" type="ORF">LWC05_16670</name>
</gene>
<comment type="caution">
    <text evidence="2">The sequence shown here is derived from an EMBL/GenBank/DDBJ whole genome shotgun (WGS) entry which is preliminary data.</text>
</comment>
<name>A0ABS8W2R1_9PROT</name>
<keyword evidence="1" id="KW-0812">Transmembrane</keyword>
<dbReference type="RefSeq" id="WP_232879133.1">
    <property type="nucleotide sequence ID" value="NZ_JAJSOJ010000094.1"/>
</dbReference>
<sequence length="97" mass="10899">MNNRDIAKELQQYNNVLPFKDKDVVQSGGGGYNGGMETRIAVLEQIAKDTKETLKEIREDQRVMRSSQERDFRLLFGALISGALGLAALMAHGFKWL</sequence>
<feature type="transmembrane region" description="Helical" evidence="1">
    <location>
        <begin position="74"/>
        <end position="94"/>
    </location>
</feature>
<accession>A0ABS8W2R1</accession>
<proteinExistence type="predicted"/>
<organism evidence="2 3">
    <name type="scientific">Acetobacter sicerae</name>
    <dbReference type="NCBI Taxonomy" id="85325"/>
    <lineage>
        <taxon>Bacteria</taxon>
        <taxon>Pseudomonadati</taxon>
        <taxon>Pseudomonadota</taxon>
        <taxon>Alphaproteobacteria</taxon>
        <taxon>Acetobacterales</taxon>
        <taxon>Acetobacteraceae</taxon>
        <taxon>Acetobacter</taxon>
    </lineage>
</organism>
<protein>
    <recommendedName>
        <fullName evidence="4">DUF883 domain-containing protein</fullName>
    </recommendedName>
</protein>
<reference evidence="2 3" key="1">
    <citation type="submission" date="2021-12" db="EMBL/GenBank/DDBJ databases">
        <title>Genome sequence of Acetobacter sicerae DmPark20a_162.</title>
        <authorList>
            <person name="Chaston J.M."/>
        </authorList>
    </citation>
    <scope>NUCLEOTIDE SEQUENCE [LARGE SCALE GENOMIC DNA]</scope>
    <source>
        <strain evidence="2 3">DmPark20a_162</strain>
    </source>
</reference>